<dbReference type="EMBL" id="LOMY01000187">
    <property type="protein sequence ID" value="OCQ50888.1"/>
    <property type="molecule type" value="Genomic_DNA"/>
</dbReference>
<dbReference type="AlphaFoldDB" id="A0A1C0TYZ7"/>
<organism evidence="1 2">
    <name type="scientific">Photorhabdus australis subsp. thailandensis</name>
    <dbReference type="NCBI Taxonomy" id="2805096"/>
    <lineage>
        <taxon>Bacteria</taxon>
        <taxon>Pseudomonadati</taxon>
        <taxon>Pseudomonadota</taxon>
        <taxon>Gammaproteobacteria</taxon>
        <taxon>Enterobacterales</taxon>
        <taxon>Morganellaceae</taxon>
        <taxon>Photorhabdus</taxon>
    </lineage>
</organism>
<reference evidence="1 2" key="1">
    <citation type="submission" date="2015-12" db="EMBL/GenBank/DDBJ databases">
        <title>Genome comparisons provide insights into the role of secondary metabolites in the pathogenic phase of the Photorhabdus life cycle.</title>
        <authorList>
            <person name="Tobias N.J."/>
            <person name="Mishra B."/>
            <person name="Gupta D.K."/>
            <person name="Thines M."/>
            <person name="Stinear T.P."/>
            <person name="Bode H.B."/>
        </authorList>
    </citation>
    <scope>NUCLEOTIDE SEQUENCE [LARGE SCALE GENOMIC DNA]</scope>
    <source>
        <strain evidence="1 2">PB68.1</strain>
    </source>
</reference>
<dbReference type="PATRIC" id="fig|286156.4.peg.4585"/>
<accession>A0A1C0TYZ7</accession>
<dbReference type="STRING" id="286156.Ppb6_03986"/>
<evidence type="ECO:0000313" key="2">
    <source>
        <dbReference type="Proteomes" id="UP000093476"/>
    </source>
</evidence>
<gene>
    <name evidence="1" type="ORF">Ppb6_03986</name>
</gene>
<protein>
    <submittedName>
        <fullName evidence="1">Uncharacterized protein</fullName>
    </submittedName>
</protein>
<name>A0A1C0TYZ7_9GAMM</name>
<dbReference type="Proteomes" id="UP000093476">
    <property type="component" value="Unassembled WGS sequence"/>
</dbReference>
<evidence type="ECO:0000313" key="1">
    <source>
        <dbReference type="EMBL" id="OCQ50888.1"/>
    </source>
</evidence>
<comment type="caution">
    <text evidence="1">The sequence shown here is derived from an EMBL/GenBank/DDBJ whole genome shotgun (WGS) entry which is preliminary data.</text>
</comment>
<sequence>MPVMIVSDWSGFLTPVSELMIDAPEPQIYYRPENCSQSENEKPFVLVIIYLRLGSILITPCKGRYLCSLAIYGKTMVNWLKNWIRQKESYRNGLLIGYDIV</sequence>
<proteinExistence type="predicted"/>
<dbReference type="RefSeq" id="WP_065824538.1">
    <property type="nucleotide sequence ID" value="NZ_CAWMQZ010000187.1"/>
</dbReference>
<keyword evidence="2" id="KW-1185">Reference proteome</keyword>